<accession>A0A6N8TB60</accession>
<name>A0A6N8TB60_SHIZO</name>
<dbReference type="OrthoDB" id="894286at2"/>
<organism evidence="1 2">
    <name type="scientific">Shinella zoogloeoides</name>
    <name type="common">Crabtreella saccharophila</name>
    <dbReference type="NCBI Taxonomy" id="352475"/>
    <lineage>
        <taxon>Bacteria</taxon>
        <taxon>Pseudomonadati</taxon>
        <taxon>Pseudomonadota</taxon>
        <taxon>Alphaproteobacteria</taxon>
        <taxon>Hyphomicrobiales</taxon>
        <taxon>Rhizobiaceae</taxon>
        <taxon>Shinella</taxon>
    </lineage>
</organism>
<gene>
    <name evidence="1" type="ORF">GR156_09205</name>
</gene>
<comment type="caution">
    <text evidence="1">The sequence shown here is derived from an EMBL/GenBank/DDBJ whole genome shotgun (WGS) entry which is preliminary data.</text>
</comment>
<dbReference type="RefSeq" id="WP_160785867.1">
    <property type="nucleotide sequence ID" value="NZ_CP086611.1"/>
</dbReference>
<evidence type="ECO:0000313" key="1">
    <source>
        <dbReference type="EMBL" id="MXO00477.1"/>
    </source>
</evidence>
<dbReference type="AlphaFoldDB" id="A0A6N8TB60"/>
<proteinExistence type="predicted"/>
<protein>
    <submittedName>
        <fullName evidence="1">Uncharacterized protein</fullName>
    </submittedName>
</protein>
<evidence type="ECO:0000313" key="2">
    <source>
        <dbReference type="Proteomes" id="UP000440304"/>
    </source>
</evidence>
<dbReference type="EMBL" id="WUML01000005">
    <property type="protein sequence ID" value="MXO00477.1"/>
    <property type="molecule type" value="Genomic_DNA"/>
</dbReference>
<reference evidence="1 2" key="1">
    <citation type="submission" date="2019-12" db="EMBL/GenBank/DDBJ databases">
        <title>Shinella granuli gen. nov., sp. nov., and proposal of the reclassification of Zoogloea ramigera ATCC 19623 as Shinella zoogloeoides sp. nov.</title>
        <authorList>
            <person name="Gao J."/>
        </authorList>
    </citation>
    <scope>NUCLEOTIDE SEQUENCE [LARGE SCALE GENOMIC DNA]</scope>
    <source>
        <strain evidence="1 2">DSM 287</strain>
    </source>
</reference>
<sequence length="205" mass="22316">MPLQNRVTPFGEIVAISQRGLFTGNRGILHDPQTKTLLARRWSSKAWLVCSCDYQGVRRVVMGGRSWTELFFLDEAVALAAGHRPCFTCRREAAQRFRACWADGRGEAPPAASAMDTVLHAERLENRVKRLHPLPRPLGDLPDGAVVAAGGQAFTLAAGRAHRWTADGYAPAERLARADCLLTPPSTVLALAAGYRPVLHPSIGQ</sequence>
<dbReference type="Proteomes" id="UP000440304">
    <property type="component" value="Unassembled WGS sequence"/>
</dbReference>